<dbReference type="GO" id="GO:0008893">
    <property type="term" value="F:guanosine-3',5'-bis(diphosphate) 3'-diphosphatase activity"/>
    <property type="evidence" value="ECO:0007669"/>
    <property type="project" value="TreeGrafter"/>
</dbReference>
<dbReference type="PANTHER" id="PTHR46246:SF1">
    <property type="entry name" value="GUANOSINE-3',5'-BIS(DIPHOSPHATE) 3'-PYROPHOSPHOHYDROLASE MESH1"/>
    <property type="match status" value="1"/>
</dbReference>
<feature type="domain" description="HD/PDEase" evidence="1">
    <location>
        <begin position="19"/>
        <end position="126"/>
    </location>
</feature>
<dbReference type="CDD" id="cd00077">
    <property type="entry name" value="HDc"/>
    <property type="match status" value="1"/>
</dbReference>
<dbReference type="InterPro" id="IPR003607">
    <property type="entry name" value="HD/PDEase_dom"/>
</dbReference>
<dbReference type="SMART" id="SM00471">
    <property type="entry name" value="HDc"/>
    <property type="match status" value="1"/>
</dbReference>
<reference evidence="2" key="1">
    <citation type="submission" date="2018-05" db="EMBL/GenBank/DDBJ databases">
        <authorList>
            <person name="Lanie J.A."/>
            <person name="Ng W.-L."/>
            <person name="Kazmierczak K.M."/>
            <person name="Andrzejewski T.M."/>
            <person name="Davidsen T.M."/>
            <person name="Wayne K.J."/>
            <person name="Tettelin H."/>
            <person name="Glass J.I."/>
            <person name="Rusch D."/>
            <person name="Podicherti R."/>
            <person name="Tsui H.-C.T."/>
            <person name="Winkler M.E."/>
        </authorList>
    </citation>
    <scope>NUCLEOTIDE SEQUENCE</scope>
</reference>
<name>A0A382NRC1_9ZZZZ</name>
<dbReference type="PANTHER" id="PTHR46246">
    <property type="entry name" value="GUANOSINE-3',5'-BIS(DIPHOSPHATE) 3'-PYROPHOSPHOHYDROLASE MESH1"/>
    <property type="match status" value="1"/>
</dbReference>
<evidence type="ECO:0000259" key="1">
    <source>
        <dbReference type="SMART" id="SM00471"/>
    </source>
</evidence>
<accession>A0A382NRC1</accession>
<evidence type="ECO:0000313" key="2">
    <source>
        <dbReference type="EMBL" id="SVC63636.1"/>
    </source>
</evidence>
<organism evidence="2">
    <name type="scientific">marine metagenome</name>
    <dbReference type="NCBI Taxonomy" id="408172"/>
    <lineage>
        <taxon>unclassified sequences</taxon>
        <taxon>metagenomes</taxon>
        <taxon>ecological metagenomes</taxon>
    </lineage>
</organism>
<dbReference type="EMBL" id="UINC01102203">
    <property type="protein sequence ID" value="SVC63636.1"/>
    <property type="molecule type" value="Genomic_DNA"/>
</dbReference>
<sequence length="162" mass="17851">MKEKARNFAIAAHGNQKFGIHPYSVHLDAVAKIARPFGETAEVIAYLHDVVEDTEVSIKEVESQFGKLVADAVAILTDQPGKDRKERKSKTYAKMSSVSGETEIALVVKAADRLANMRACVADNDNDRLAMYKSEHPTFKASAFRPGACNEIWSELETILKA</sequence>
<dbReference type="SUPFAM" id="SSF109604">
    <property type="entry name" value="HD-domain/PDEase-like"/>
    <property type="match status" value="1"/>
</dbReference>
<dbReference type="InterPro" id="IPR052194">
    <property type="entry name" value="MESH1"/>
</dbReference>
<proteinExistence type="predicted"/>
<protein>
    <recommendedName>
        <fullName evidence="1">HD/PDEase domain-containing protein</fullName>
    </recommendedName>
</protein>
<dbReference type="Gene3D" id="1.10.3210.10">
    <property type="entry name" value="Hypothetical protein af1432"/>
    <property type="match status" value="1"/>
</dbReference>
<dbReference type="AlphaFoldDB" id="A0A382NRC1"/>
<gene>
    <name evidence="2" type="ORF">METZ01_LOCUS316490</name>
</gene>
<dbReference type="Pfam" id="PF13328">
    <property type="entry name" value="HD_4"/>
    <property type="match status" value="1"/>
</dbReference>